<evidence type="ECO:0000313" key="3">
    <source>
        <dbReference type="Proteomes" id="UP001281447"/>
    </source>
</evidence>
<dbReference type="InterPro" id="IPR001967">
    <property type="entry name" value="Peptidase_S11_N"/>
</dbReference>
<accession>A0ABU5C5X9</accession>
<evidence type="ECO:0000259" key="1">
    <source>
        <dbReference type="Pfam" id="PF00768"/>
    </source>
</evidence>
<dbReference type="EMBL" id="JAWDIP010000003">
    <property type="protein sequence ID" value="MDY0394733.1"/>
    <property type="molecule type" value="Genomic_DNA"/>
</dbReference>
<protein>
    <recommendedName>
        <fullName evidence="1">Peptidase S11 D-alanyl-D-alanine carboxypeptidase A N-terminal domain-containing protein</fullName>
    </recommendedName>
</protein>
<comment type="caution">
    <text evidence="2">The sequence shown here is derived from an EMBL/GenBank/DDBJ whole genome shotgun (WGS) entry which is preliminary data.</text>
</comment>
<dbReference type="SUPFAM" id="SSF56601">
    <property type="entry name" value="beta-lactamase/transpeptidase-like"/>
    <property type="match status" value="1"/>
</dbReference>
<keyword evidence="3" id="KW-1185">Reference proteome</keyword>
<reference evidence="2 3" key="1">
    <citation type="submission" date="2023-10" db="EMBL/GenBank/DDBJ databases">
        <title>Virgibacillus halophilus 5B73C genome.</title>
        <authorList>
            <person name="Miliotis G."/>
            <person name="Sengupta P."/>
            <person name="Hameed A."/>
            <person name="Chuvochina M."/>
            <person name="Mcdonagh F."/>
            <person name="Simpson A.C."/>
            <person name="Singh N.K."/>
            <person name="Rekha P.D."/>
            <person name="Raman K."/>
            <person name="Hugenholtz P."/>
            <person name="Venkateswaran K."/>
        </authorList>
    </citation>
    <scope>NUCLEOTIDE SEQUENCE [LARGE SCALE GENOMIC DNA]</scope>
    <source>
        <strain evidence="2 3">5B73C</strain>
    </source>
</reference>
<feature type="domain" description="Peptidase S11 D-alanyl-D-alanine carboxypeptidase A N-terminal" evidence="1">
    <location>
        <begin position="1"/>
        <end position="43"/>
    </location>
</feature>
<organism evidence="2 3">
    <name type="scientific">Tigheibacillus halophilus</name>
    <dbReference type="NCBI Taxonomy" id="361280"/>
    <lineage>
        <taxon>Bacteria</taxon>
        <taxon>Bacillati</taxon>
        <taxon>Bacillota</taxon>
        <taxon>Bacilli</taxon>
        <taxon>Bacillales</taxon>
        <taxon>Bacillaceae</taxon>
        <taxon>Tigheibacillus</taxon>
    </lineage>
</organism>
<proteinExistence type="predicted"/>
<sequence>MLVDADSGKILYEKNADQALPPASMTKMMTEYIVLEAIKKRRYQLGYNHTNQ</sequence>
<evidence type="ECO:0000313" key="2">
    <source>
        <dbReference type="EMBL" id="MDY0394733.1"/>
    </source>
</evidence>
<name>A0ABU5C5X9_9BACI</name>
<dbReference type="Proteomes" id="UP001281447">
    <property type="component" value="Unassembled WGS sequence"/>
</dbReference>
<dbReference type="InterPro" id="IPR012338">
    <property type="entry name" value="Beta-lactam/transpept-like"/>
</dbReference>
<dbReference type="Pfam" id="PF00768">
    <property type="entry name" value="Peptidase_S11"/>
    <property type="match status" value="1"/>
</dbReference>
<dbReference type="Gene3D" id="3.40.710.10">
    <property type="entry name" value="DD-peptidase/beta-lactamase superfamily"/>
    <property type="match status" value="1"/>
</dbReference>
<gene>
    <name evidence="2" type="ORF">RWE15_10070</name>
</gene>